<dbReference type="KEGG" id="dvu:DVU_1417"/>
<evidence type="ECO:0000313" key="2">
    <source>
        <dbReference type="EMBL" id="AAS95895.1"/>
    </source>
</evidence>
<feature type="region of interest" description="Disordered" evidence="1">
    <location>
        <begin position="42"/>
        <end position="68"/>
    </location>
</feature>
<proteinExistence type="predicted"/>
<organism evidence="2 3">
    <name type="scientific">Nitratidesulfovibrio vulgaris (strain ATCC 29579 / DSM 644 / CCUG 34227 / NCIMB 8303 / VKM B-1760 / Hildenborough)</name>
    <name type="common">Desulfovibrio vulgaris</name>
    <dbReference type="NCBI Taxonomy" id="882"/>
    <lineage>
        <taxon>Bacteria</taxon>
        <taxon>Pseudomonadati</taxon>
        <taxon>Thermodesulfobacteriota</taxon>
        <taxon>Desulfovibrionia</taxon>
        <taxon>Desulfovibrionales</taxon>
        <taxon>Desulfovibrionaceae</taxon>
        <taxon>Nitratidesulfovibrio</taxon>
    </lineage>
</organism>
<accession>Q72C67</accession>
<dbReference type="AlphaFoldDB" id="Q72C67"/>
<evidence type="ECO:0000313" key="3">
    <source>
        <dbReference type="Proteomes" id="UP000002194"/>
    </source>
</evidence>
<evidence type="ECO:0000256" key="1">
    <source>
        <dbReference type="SAM" id="MobiDB-lite"/>
    </source>
</evidence>
<dbReference type="Proteomes" id="UP000002194">
    <property type="component" value="Chromosome"/>
</dbReference>
<protein>
    <submittedName>
        <fullName evidence="2">Uncharacterized protein</fullName>
    </submittedName>
</protein>
<keyword evidence="3" id="KW-1185">Reference proteome</keyword>
<dbReference type="HOGENOM" id="CLU_2787137_0_0_7"/>
<reference evidence="2 3" key="1">
    <citation type="journal article" date="2004" name="Nat. Biotechnol.">
        <title>The genome sequence of the anaerobic, sulfate-reducing bacterium Desulfovibrio vulgaris Hildenborough.</title>
        <authorList>
            <person name="Heidelberg J.F."/>
            <person name="Seshadri R."/>
            <person name="Haveman S.A."/>
            <person name="Hemme C.L."/>
            <person name="Paulsen I.T."/>
            <person name="Kolonay J.F."/>
            <person name="Eisen J.A."/>
            <person name="Ward N."/>
            <person name="Methe B."/>
            <person name="Brinkac L.M."/>
            <person name="Daugherty S.C."/>
            <person name="Deboy R.T."/>
            <person name="Dodson R.J."/>
            <person name="Durkin A.S."/>
            <person name="Madupu R."/>
            <person name="Nelson W.C."/>
            <person name="Sullivan S.A."/>
            <person name="Fouts D."/>
            <person name="Haft D.H."/>
            <person name="Selengut J."/>
            <person name="Peterson J.D."/>
            <person name="Davidsen T.M."/>
            <person name="Zafar N."/>
            <person name="Zhou L."/>
            <person name="Radune D."/>
            <person name="Dimitrov G."/>
            <person name="Hance M."/>
            <person name="Tran K."/>
            <person name="Khouri H."/>
            <person name="Gill J."/>
            <person name="Utterback T.R."/>
            <person name="Feldblyum T.V."/>
            <person name="Wall J.D."/>
            <person name="Voordouw G."/>
            <person name="Fraser C.M."/>
        </authorList>
    </citation>
    <scope>NUCLEOTIDE SEQUENCE [LARGE SCALE GENOMIC DNA]</scope>
    <source>
        <strain evidence="3">ATCC 29579 / DSM 644 / NCIMB 8303 / VKM B-1760 / Hildenborough</strain>
    </source>
</reference>
<sequence length="68" mass="7499">MSHRKVSALPRNAVPCTMNVQTMAHNATACNKMHTTCTYQASCEGKGRRSTTRPTKPAALHAPHRRQP</sequence>
<gene>
    <name evidence="2" type="ordered locus">DVU_1417</name>
</gene>
<dbReference type="EMBL" id="AE017285">
    <property type="protein sequence ID" value="AAS95895.1"/>
    <property type="molecule type" value="Genomic_DNA"/>
</dbReference>
<dbReference type="EnsemblBacteria" id="AAS95895">
    <property type="protein sequence ID" value="AAS95895"/>
    <property type="gene ID" value="DVU_1417"/>
</dbReference>
<name>Q72C67_NITV2</name>
<dbReference type="STRING" id="882.DVU_1417"/>
<dbReference type="PaxDb" id="882-DVU_1417"/>